<comment type="caution">
    <text evidence="2">The sequence shown here is derived from an EMBL/GenBank/DDBJ whole genome shotgun (WGS) entry which is preliminary data.</text>
</comment>
<dbReference type="PANTHER" id="PTHR33516:SF2">
    <property type="entry name" value="LEXA REPRESSOR-RELATED"/>
    <property type="match status" value="1"/>
</dbReference>
<proteinExistence type="predicted"/>
<dbReference type="PANTHER" id="PTHR33516">
    <property type="entry name" value="LEXA REPRESSOR"/>
    <property type="match status" value="1"/>
</dbReference>
<gene>
    <name evidence="2" type="ORF">EU981_02375</name>
</gene>
<name>A0A937AQ75_9HYPH</name>
<dbReference type="CDD" id="cd06529">
    <property type="entry name" value="S24_LexA-like"/>
    <property type="match status" value="1"/>
</dbReference>
<evidence type="ECO:0000313" key="3">
    <source>
        <dbReference type="Proteomes" id="UP000736856"/>
    </source>
</evidence>
<dbReference type="EMBL" id="SEOL01000003">
    <property type="protein sequence ID" value="MBL0848931.1"/>
    <property type="molecule type" value="Genomic_DNA"/>
</dbReference>
<evidence type="ECO:0000313" key="2">
    <source>
        <dbReference type="EMBL" id="MBL0848931.1"/>
    </source>
</evidence>
<sequence length="76" mass="8637">MDHPHAVDQQKYGDSMVNAGIFDMVDNQVTVKRFKRDESGVYLMPENEKYKPIRIQNHESLEMSGVVSGVVRDVVA</sequence>
<dbReference type="InterPro" id="IPR015927">
    <property type="entry name" value="Peptidase_S24_S26A/B/C"/>
</dbReference>
<dbReference type="Pfam" id="PF00717">
    <property type="entry name" value="Peptidase_S24"/>
    <property type="match status" value="1"/>
</dbReference>
<feature type="domain" description="Peptidase S24/S26A/S26B/S26C" evidence="1">
    <location>
        <begin position="24"/>
        <end position="67"/>
    </location>
</feature>
<reference evidence="2" key="1">
    <citation type="submission" date="2019-02" db="EMBL/GenBank/DDBJ databases">
        <title>A novel Candidatus Liberibacter species associated with the New Zealand native fuchsia psyllid, Ctenarytaina fuchsiae.</title>
        <authorList>
            <person name="Thompson S.M."/>
            <person name="Jorgensen N."/>
            <person name="David C."/>
            <person name="Bulman S.R."/>
            <person name="Smith G.R."/>
        </authorList>
    </citation>
    <scope>NUCLEOTIDE SEQUENCE</scope>
    <source>
        <strain evidence="2">Oxford</strain>
    </source>
</reference>
<dbReference type="InterPro" id="IPR050077">
    <property type="entry name" value="LexA_repressor"/>
</dbReference>
<dbReference type="Gene3D" id="2.10.109.10">
    <property type="entry name" value="Umud Fragment, subunit A"/>
    <property type="match status" value="1"/>
</dbReference>
<dbReference type="AlphaFoldDB" id="A0A937AQ75"/>
<dbReference type="InterPro" id="IPR036286">
    <property type="entry name" value="LexA/Signal_pep-like_sf"/>
</dbReference>
<dbReference type="InterPro" id="IPR039418">
    <property type="entry name" value="LexA-like"/>
</dbReference>
<protein>
    <recommendedName>
        <fullName evidence="1">Peptidase S24/S26A/S26B/S26C domain-containing protein</fullName>
    </recommendedName>
</protein>
<dbReference type="SUPFAM" id="SSF51306">
    <property type="entry name" value="LexA/Signal peptidase"/>
    <property type="match status" value="1"/>
</dbReference>
<evidence type="ECO:0000259" key="1">
    <source>
        <dbReference type="Pfam" id="PF00717"/>
    </source>
</evidence>
<dbReference type="Proteomes" id="UP000736856">
    <property type="component" value="Unassembled WGS sequence"/>
</dbReference>
<organism evidence="2 3">
    <name type="scientific">Candidatus Liberibacter ctenarytainae</name>
    <dbReference type="NCBI Taxonomy" id="2020335"/>
    <lineage>
        <taxon>Bacteria</taxon>
        <taxon>Pseudomonadati</taxon>
        <taxon>Pseudomonadota</taxon>
        <taxon>Alphaproteobacteria</taxon>
        <taxon>Hyphomicrobiales</taxon>
        <taxon>Rhizobiaceae</taxon>
        <taxon>Liberibacter</taxon>
    </lineage>
</organism>
<accession>A0A937AQ75</accession>